<organism evidence="1">
    <name type="scientific">Cyprideis torosa</name>
    <dbReference type="NCBI Taxonomy" id="163714"/>
    <lineage>
        <taxon>Eukaryota</taxon>
        <taxon>Metazoa</taxon>
        <taxon>Ecdysozoa</taxon>
        <taxon>Arthropoda</taxon>
        <taxon>Crustacea</taxon>
        <taxon>Oligostraca</taxon>
        <taxon>Ostracoda</taxon>
        <taxon>Podocopa</taxon>
        <taxon>Podocopida</taxon>
        <taxon>Cytherocopina</taxon>
        <taxon>Cytheroidea</taxon>
        <taxon>Cytherideidae</taxon>
        <taxon>Cyprideis</taxon>
    </lineage>
</organism>
<dbReference type="AlphaFoldDB" id="A0A7R8WJE1"/>
<accession>A0A7R8WJE1</accession>
<dbReference type="EMBL" id="OB665244">
    <property type="protein sequence ID" value="CAD7232854.1"/>
    <property type="molecule type" value="Genomic_DNA"/>
</dbReference>
<gene>
    <name evidence="1" type="ORF">CTOB1V02_LOCUS10680</name>
</gene>
<sequence>MWCFWECILFWVLWLKTTSGQTEFGRMARWSGPQSVQCSAHSGARVKAKTMVRLLHLIRLKEPTCSVFDRAGTEAGVEALCCSQLDEGAEGGPQPYIVYAGDSDLVRILFSRVDPPEQSCDCGSHGPQISSTIGLSTPERTAPLWATFIMDKIRPVAKITFAAEAYHDWCYTIGNVHFYVGFGAVSTESSITNGKQLCGVVKGFKYPTDCRSAPVEIKCPQPMLGNRVVIYRPQPHPPCNTAGEYCDLKTHTNSEGYGYLRVKNMEIWAIP</sequence>
<evidence type="ECO:0000313" key="1">
    <source>
        <dbReference type="EMBL" id="CAD7232854.1"/>
    </source>
</evidence>
<name>A0A7R8WJE1_9CRUS</name>
<reference evidence="1" key="1">
    <citation type="submission" date="2020-11" db="EMBL/GenBank/DDBJ databases">
        <authorList>
            <person name="Tran Van P."/>
        </authorList>
    </citation>
    <scope>NUCLEOTIDE SEQUENCE</scope>
</reference>
<protein>
    <submittedName>
        <fullName evidence="1">Uncharacterized protein</fullName>
    </submittedName>
</protein>
<proteinExistence type="predicted"/>